<accession>A0A0D1EFL9</accession>
<dbReference type="STRING" id="935700.jaqu_18460"/>
<dbReference type="OrthoDB" id="8116725at2"/>
<evidence type="ECO:0000313" key="2">
    <source>
        <dbReference type="EMBL" id="KIT16459.1"/>
    </source>
</evidence>
<protein>
    <recommendedName>
        <fullName evidence="1">YjiS-like domain-containing protein</fullName>
    </recommendedName>
</protein>
<comment type="caution">
    <text evidence="2">The sequence shown here is derived from an EMBL/GenBank/DDBJ whole genome shotgun (WGS) entry which is preliminary data.</text>
</comment>
<dbReference type="EMBL" id="JYFE01000034">
    <property type="protein sequence ID" value="KIT16459.1"/>
    <property type="molecule type" value="Genomic_DNA"/>
</dbReference>
<dbReference type="RefSeq" id="WP_043918669.1">
    <property type="nucleotide sequence ID" value="NZ_FZPF01000003.1"/>
</dbReference>
<name>A0A0D1EFL9_9RHOB</name>
<dbReference type="Pfam" id="PF06568">
    <property type="entry name" value="YjiS-like"/>
    <property type="match status" value="1"/>
</dbReference>
<evidence type="ECO:0000259" key="1">
    <source>
        <dbReference type="Pfam" id="PF06568"/>
    </source>
</evidence>
<reference evidence="2 3" key="1">
    <citation type="submission" date="2015-02" db="EMBL/GenBank/DDBJ databases">
        <title>Genome Sequence of Jannaschia aquimarina DSM28248, a member of the Roseobacter clade.</title>
        <authorList>
            <person name="Voget S."/>
            <person name="Daniel R."/>
        </authorList>
    </citation>
    <scope>NUCLEOTIDE SEQUENCE [LARGE SCALE GENOMIC DNA]</scope>
    <source>
        <strain evidence="2 3">GSW-M26</strain>
    </source>
</reference>
<dbReference type="InterPro" id="IPR009506">
    <property type="entry name" value="YjiS-like"/>
</dbReference>
<keyword evidence="3" id="KW-1185">Reference proteome</keyword>
<sequence>MATFDQFRSVVPAPRGFFANLLAAALTWSDRRGTVRALRALTDRELADIGLTRGDVEEMAHRR</sequence>
<evidence type="ECO:0000313" key="3">
    <source>
        <dbReference type="Proteomes" id="UP000032232"/>
    </source>
</evidence>
<dbReference type="AlphaFoldDB" id="A0A0D1EFL9"/>
<dbReference type="Proteomes" id="UP000032232">
    <property type="component" value="Unassembled WGS sequence"/>
</dbReference>
<organism evidence="2 3">
    <name type="scientific">Jannaschia aquimarina</name>
    <dbReference type="NCBI Taxonomy" id="935700"/>
    <lineage>
        <taxon>Bacteria</taxon>
        <taxon>Pseudomonadati</taxon>
        <taxon>Pseudomonadota</taxon>
        <taxon>Alphaproteobacteria</taxon>
        <taxon>Rhodobacterales</taxon>
        <taxon>Roseobacteraceae</taxon>
        <taxon>Jannaschia</taxon>
    </lineage>
</organism>
<proteinExistence type="predicted"/>
<dbReference type="PATRIC" id="fig|935700.4.peg.1914"/>
<feature type="domain" description="YjiS-like" evidence="1">
    <location>
        <begin position="23"/>
        <end position="57"/>
    </location>
</feature>
<gene>
    <name evidence="2" type="ORF">jaqu_18460</name>
</gene>